<proteinExistence type="predicted"/>
<protein>
    <submittedName>
        <fullName evidence="1">Uncharacterized protein</fullName>
    </submittedName>
</protein>
<dbReference type="KEGG" id="vg:80512674"/>
<dbReference type="Proteomes" id="UP000241365">
    <property type="component" value="Segment"/>
</dbReference>
<evidence type="ECO:0000313" key="1">
    <source>
        <dbReference type="EMBL" id="ANB50312.1"/>
    </source>
</evidence>
<accession>A0A167R4W1</accession>
<dbReference type="RefSeq" id="YP_010776063.1">
    <property type="nucleotide sequence ID" value="NC_075034.1"/>
</dbReference>
<reference evidence="1 2" key="1">
    <citation type="journal article" date="2016" name="Genome Announc.">
        <title>Complete Genome Sequence of a New Megavirus Family Member Isolated from an Inland Water Lake for the First Time in India.</title>
        <authorList>
            <person name="Chatterjee A."/>
            <person name="Ali F."/>
            <person name="Bange D."/>
            <person name="Kondabagil K."/>
        </authorList>
    </citation>
    <scope>NUCLEOTIDE SEQUENCE [LARGE SCALE GENOMIC DNA]</scope>
    <source>
        <strain evidence="1">1</strain>
    </source>
</reference>
<sequence length="120" mass="14233">MYYAVINENNQQSYMGNELSNHFIYFADLENICQLLCCGNKIVEVVKYNTDNITKICDGVYKSDNVEFGKEYNMNNIIDFQDLMNLGFIPHYNIINWCYDYNYIDLLMHIIKNKNIITKN</sequence>
<organism evidence="1 2">
    <name type="scientific">Powai lake megavirus</name>
    <dbReference type="NCBI Taxonomy" id="1842663"/>
    <lineage>
        <taxon>Viruses</taxon>
        <taxon>Varidnaviria</taxon>
        <taxon>Bamfordvirae</taxon>
        <taxon>Nucleocytoviricota</taxon>
        <taxon>Megaviricetes</taxon>
        <taxon>Imitervirales</taxon>
        <taxon>Mimiviridae</taxon>
        <taxon>Megamimivirinae</taxon>
        <taxon>Megavirus</taxon>
        <taxon>Megavirus powaiense</taxon>
    </lineage>
</organism>
<dbReference type="GeneID" id="80512674"/>
<dbReference type="EMBL" id="KU877344">
    <property type="protein sequence ID" value="ANB50312.1"/>
    <property type="molecule type" value="Genomic_DNA"/>
</dbReference>
<name>A0A167R4W1_9VIRU</name>
<keyword evidence="2" id="KW-1185">Reference proteome</keyword>
<evidence type="ECO:0000313" key="2">
    <source>
        <dbReference type="Proteomes" id="UP000241365"/>
    </source>
</evidence>